<proteinExistence type="predicted"/>
<protein>
    <submittedName>
        <fullName evidence="1">AlpA family phage regulatory protein</fullName>
    </submittedName>
</protein>
<dbReference type="Gene3D" id="1.10.238.160">
    <property type="match status" value="1"/>
</dbReference>
<name>A0ABT7PVR8_9GAMM</name>
<dbReference type="InterPro" id="IPR052931">
    <property type="entry name" value="Prophage_regulatory_activator"/>
</dbReference>
<comment type="caution">
    <text evidence="1">The sequence shown here is derived from an EMBL/GenBank/DDBJ whole genome shotgun (WGS) entry which is preliminary data.</text>
</comment>
<keyword evidence="2" id="KW-1185">Reference proteome</keyword>
<dbReference type="PANTHER" id="PTHR36154">
    <property type="entry name" value="DNA-BINDING TRANSCRIPTIONAL ACTIVATOR ALPA"/>
    <property type="match status" value="1"/>
</dbReference>
<dbReference type="EMBL" id="JAOPLL010000001">
    <property type="protein sequence ID" value="MDM5070791.1"/>
    <property type="molecule type" value="Genomic_DNA"/>
</dbReference>
<organism evidence="1 2">
    <name type="scientific">Aeromonas bestiarum</name>
    <dbReference type="NCBI Taxonomy" id="105751"/>
    <lineage>
        <taxon>Bacteria</taxon>
        <taxon>Pseudomonadati</taxon>
        <taxon>Pseudomonadota</taxon>
        <taxon>Gammaproteobacteria</taxon>
        <taxon>Aeromonadales</taxon>
        <taxon>Aeromonadaceae</taxon>
        <taxon>Aeromonas</taxon>
    </lineage>
</organism>
<dbReference type="Proteomes" id="UP001168107">
    <property type="component" value="Unassembled WGS sequence"/>
</dbReference>
<accession>A0ABT7PVR8</accession>
<dbReference type="Pfam" id="PF05930">
    <property type="entry name" value="Phage_AlpA"/>
    <property type="match status" value="1"/>
</dbReference>
<evidence type="ECO:0000313" key="1">
    <source>
        <dbReference type="EMBL" id="MDM5070791.1"/>
    </source>
</evidence>
<dbReference type="RefSeq" id="WP_265455049.1">
    <property type="nucleotide sequence ID" value="NZ_JAOPLL010000001.1"/>
</dbReference>
<reference evidence="1" key="1">
    <citation type="submission" date="2024-05" db="EMBL/GenBank/DDBJ databases">
        <title>WGS of Aeromonas isolates.</title>
        <authorList>
            <person name="Lee H."/>
        </authorList>
    </citation>
    <scope>NUCLEOTIDE SEQUENCE</scope>
    <source>
        <strain evidence="1">SU58-3</strain>
    </source>
</reference>
<evidence type="ECO:0000313" key="2">
    <source>
        <dbReference type="Proteomes" id="UP001168107"/>
    </source>
</evidence>
<dbReference type="PANTHER" id="PTHR36154:SF1">
    <property type="entry name" value="DNA-BINDING TRANSCRIPTIONAL ACTIVATOR ALPA"/>
    <property type="match status" value="1"/>
</dbReference>
<sequence length="90" mass="10135">MRNVMNKSEVISHAELIDRILRMKELSKTTGVSPSTLYDWMNVKSPRYDPSFPRAIRLGAASVGWSSRAVQAWIDSRPQANPMSAQEDQA</sequence>
<gene>
    <name evidence="1" type="ORF">OB935_02845</name>
</gene>
<dbReference type="InterPro" id="IPR010260">
    <property type="entry name" value="AlpA"/>
</dbReference>